<dbReference type="AlphaFoldDB" id="A0A915K0N0"/>
<organism evidence="1 2">
    <name type="scientific">Romanomermis culicivorax</name>
    <name type="common">Nematode worm</name>
    <dbReference type="NCBI Taxonomy" id="13658"/>
    <lineage>
        <taxon>Eukaryota</taxon>
        <taxon>Metazoa</taxon>
        <taxon>Ecdysozoa</taxon>
        <taxon>Nematoda</taxon>
        <taxon>Enoplea</taxon>
        <taxon>Dorylaimia</taxon>
        <taxon>Mermithida</taxon>
        <taxon>Mermithoidea</taxon>
        <taxon>Mermithidae</taxon>
        <taxon>Romanomermis</taxon>
    </lineage>
</organism>
<protein>
    <submittedName>
        <fullName evidence="2">Uncharacterized protein</fullName>
    </submittedName>
</protein>
<dbReference type="Proteomes" id="UP000887565">
    <property type="component" value="Unplaced"/>
</dbReference>
<reference evidence="2" key="1">
    <citation type="submission" date="2022-11" db="UniProtKB">
        <authorList>
            <consortium name="WormBaseParasite"/>
        </authorList>
    </citation>
    <scope>IDENTIFICATION</scope>
</reference>
<evidence type="ECO:0000313" key="1">
    <source>
        <dbReference type="Proteomes" id="UP000887565"/>
    </source>
</evidence>
<evidence type="ECO:0000313" key="2">
    <source>
        <dbReference type="WBParaSite" id="nRc.2.0.1.t32346-RA"/>
    </source>
</evidence>
<keyword evidence="1" id="KW-1185">Reference proteome</keyword>
<sequence length="70" mass="8577">MKIVQLENKQYKEDEEVRLRNLKNLEDFPSTSTYDLERQVGYEIFPKSRWMLGVHRDRALQEKTRVEIMF</sequence>
<dbReference type="WBParaSite" id="nRc.2.0.1.t32346-RA">
    <property type="protein sequence ID" value="nRc.2.0.1.t32346-RA"/>
    <property type="gene ID" value="nRc.2.0.1.g32346"/>
</dbReference>
<proteinExistence type="predicted"/>
<accession>A0A915K0N0</accession>
<name>A0A915K0N0_ROMCU</name>